<dbReference type="Proteomes" id="UP001501326">
    <property type="component" value="Unassembled WGS sequence"/>
</dbReference>
<dbReference type="InterPro" id="IPR011335">
    <property type="entry name" value="Restrct_endonuc-II-like"/>
</dbReference>
<accession>A0ABP6H4P2</accession>
<reference evidence="3" key="1">
    <citation type="journal article" date="2019" name="Int. J. Syst. Evol. Microbiol.">
        <title>The Global Catalogue of Microorganisms (GCM) 10K type strain sequencing project: providing services to taxonomists for standard genome sequencing and annotation.</title>
        <authorList>
            <consortium name="The Broad Institute Genomics Platform"/>
            <consortium name="The Broad Institute Genome Sequencing Center for Infectious Disease"/>
            <person name="Wu L."/>
            <person name="Ma J."/>
        </authorList>
    </citation>
    <scope>NUCLEOTIDE SEQUENCE [LARGE SCALE GENOMIC DNA]</scope>
    <source>
        <strain evidence="3">JCM 16378</strain>
    </source>
</reference>
<evidence type="ECO:0000259" key="1">
    <source>
        <dbReference type="Pfam" id="PF04480"/>
    </source>
</evidence>
<feature type="domain" description="DUF559" evidence="1">
    <location>
        <begin position="232"/>
        <end position="293"/>
    </location>
</feature>
<comment type="caution">
    <text evidence="2">The sequence shown here is derived from an EMBL/GenBank/DDBJ whole genome shotgun (WGS) entry which is preliminary data.</text>
</comment>
<proteinExistence type="predicted"/>
<name>A0ABP6H4P2_9MICO</name>
<dbReference type="EMBL" id="BAAARN010000001">
    <property type="protein sequence ID" value="GAA2735632.1"/>
    <property type="molecule type" value="Genomic_DNA"/>
</dbReference>
<keyword evidence="3" id="KW-1185">Reference proteome</keyword>
<dbReference type="SUPFAM" id="SSF52980">
    <property type="entry name" value="Restriction endonuclease-like"/>
    <property type="match status" value="1"/>
</dbReference>
<dbReference type="InterPro" id="IPR007569">
    <property type="entry name" value="DUF559"/>
</dbReference>
<evidence type="ECO:0000313" key="2">
    <source>
        <dbReference type="EMBL" id="GAA2735632.1"/>
    </source>
</evidence>
<gene>
    <name evidence="2" type="ORF">GCM10009867_18370</name>
</gene>
<sequence>MRRCAGTLDAMTGRDATAAAALARVGGVAARSVLLRHVTRNELDRAVRSGQVHRVAWGQYALPTDIEARRAAQALGGVAILLSAAAHWGWARQWEPRQAQVAVRRGRRLTAEQREPYDVRWRAIPNEDISDGWVTGRERTVLDCAVLLPFSEALAIADSALRTGVDRSDLLDRVDGLDRQLRSRVRRVLECADGAAANPFESALRAICLDVPGLKVRCQVRIDDADGWVGRVDLADRALRIVVEGESVEFHSEREVFDRDCARYSRLAADGWLVLRFSWTQVMTRPDWVRAVVARAVALRQG</sequence>
<protein>
    <recommendedName>
        <fullName evidence="1">DUF559 domain-containing protein</fullName>
    </recommendedName>
</protein>
<organism evidence="2 3">
    <name type="scientific">Pedococcus aerophilus</name>
    <dbReference type="NCBI Taxonomy" id="436356"/>
    <lineage>
        <taxon>Bacteria</taxon>
        <taxon>Bacillati</taxon>
        <taxon>Actinomycetota</taxon>
        <taxon>Actinomycetes</taxon>
        <taxon>Micrococcales</taxon>
        <taxon>Intrasporangiaceae</taxon>
        <taxon>Pedococcus</taxon>
    </lineage>
</organism>
<dbReference type="Pfam" id="PF04480">
    <property type="entry name" value="DUF559"/>
    <property type="match status" value="1"/>
</dbReference>
<evidence type="ECO:0000313" key="3">
    <source>
        <dbReference type="Proteomes" id="UP001501326"/>
    </source>
</evidence>